<evidence type="ECO:0000313" key="6">
    <source>
        <dbReference type="Proteomes" id="UP000076632"/>
    </source>
</evidence>
<evidence type="ECO:0000256" key="2">
    <source>
        <dbReference type="ARBA" id="ARBA00022980"/>
    </source>
</evidence>
<dbReference type="AlphaFoldDB" id="A0A165JH79"/>
<dbReference type="Pfam" id="PF00444">
    <property type="entry name" value="Ribosomal_L36"/>
    <property type="match status" value="1"/>
</dbReference>
<feature type="non-terminal residue" evidence="5">
    <location>
        <position position="1"/>
    </location>
</feature>
<evidence type="ECO:0000313" key="5">
    <source>
        <dbReference type="EMBL" id="KZF26236.1"/>
    </source>
</evidence>
<keyword evidence="3 4" id="KW-0687">Ribonucleoprotein</keyword>
<protein>
    <recommendedName>
        <fullName evidence="4">Ribosomal protein</fullName>
    </recommendedName>
</protein>
<dbReference type="PROSITE" id="PS00828">
    <property type="entry name" value="RIBOSOMAL_L36"/>
    <property type="match status" value="1"/>
</dbReference>
<keyword evidence="2 4" id="KW-0689">Ribosomal protein</keyword>
<dbReference type="Proteomes" id="UP000076632">
    <property type="component" value="Unassembled WGS sequence"/>
</dbReference>
<sequence>YFKAFGICLTKHHNPIYLDNHSLATAKYKYKIQSAIYNLQFTSTNTLWLPQIRNTKYKNAKMLNIVSSALRIAAVPRAAFSTATMAAASRGSVPQFQHAQKSVLQRAVGLGYRAGGVRPQISTGVVGTAEQLRSMKVRASVKKLCDGCKSVRRKGYVYIICSKNPKHKQRQG</sequence>
<dbReference type="PANTHER" id="PTHR18804:SF16">
    <property type="entry name" value="RIBOSOMAL PROTEIN"/>
    <property type="match status" value="1"/>
</dbReference>
<comment type="similarity">
    <text evidence="1 4">Belongs to the bacterial ribosomal protein bL36 family.</text>
</comment>
<dbReference type="SUPFAM" id="SSF57840">
    <property type="entry name" value="Ribosomal protein L36"/>
    <property type="match status" value="1"/>
</dbReference>
<evidence type="ECO:0000256" key="1">
    <source>
        <dbReference type="ARBA" id="ARBA00007645"/>
    </source>
</evidence>
<evidence type="ECO:0000256" key="4">
    <source>
        <dbReference type="RuleBase" id="RU000570"/>
    </source>
</evidence>
<keyword evidence="6" id="KW-1185">Reference proteome</keyword>
<gene>
    <name evidence="5" type="ORF">L228DRAFT_8202</name>
</gene>
<dbReference type="EMBL" id="KV407454">
    <property type="protein sequence ID" value="KZF26236.1"/>
    <property type="molecule type" value="Genomic_DNA"/>
</dbReference>
<dbReference type="HAMAP" id="MF_00251">
    <property type="entry name" value="Ribosomal_bL36"/>
    <property type="match status" value="1"/>
</dbReference>
<proteinExistence type="inferred from homology"/>
<name>A0A165JH79_XYLHT</name>
<dbReference type="InterPro" id="IPR052010">
    <property type="entry name" value="Ribosomal_LSU_bL36"/>
</dbReference>
<dbReference type="InterPro" id="IPR000473">
    <property type="entry name" value="Ribosomal_bL36"/>
</dbReference>
<dbReference type="GO" id="GO:0005840">
    <property type="term" value="C:ribosome"/>
    <property type="evidence" value="ECO:0007669"/>
    <property type="project" value="UniProtKB-KW"/>
</dbReference>
<evidence type="ECO:0000256" key="3">
    <source>
        <dbReference type="ARBA" id="ARBA00023274"/>
    </source>
</evidence>
<dbReference type="GO" id="GO:0006412">
    <property type="term" value="P:translation"/>
    <property type="evidence" value="ECO:0007669"/>
    <property type="project" value="InterPro"/>
</dbReference>
<dbReference type="InParanoid" id="A0A165JH79"/>
<dbReference type="NCBIfam" id="TIGR01022">
    <property type="entry name" value="rpmJ_bact"/>
    <property type="match status" value="1"/>
</dbReference>
<reference evidence="5 6" key="1">
    <citation type="journal article" date="2016" name="Fungal Biol.">
        <title>The genome of Xylona heveae provides a window into fungal endophytism.</title>
        <authorList>
            <person name="Gazis R."/>
            <person name="Kuo A."/>
            <person name="Riley R."/>
            <person name="LaButti K."/>
            <person name="Lipzen A."/>
            <person name="Lin J."/>
            <person name="Amirebrahimi M."/>
            <person name="Hesse C.N."/>
            <person name="Spatafora J.W."/>
            <person name="Henrissat B."/>
            <person name="Hainaut M."/>
            <person name="Grigoriev I.V."/>
            <person name="Hibbett D.S."/>
        </authorList>
    </citation>
    <scope>NUCLEOTIDE SEQUENCE [LARGE SCALE GENOMIC DNA]</scope>
    <source>
        <strain evidence="5 6">TC161</strain>
    </source>
</reference>
<accession>A0A165JH79</accession>
<dbReference type="OrthoDB" id="10265903at2759"/>
<dbReference type="RefSeq" id="XP_018191791.1">
    <property type="nucleotide sequence ID" value="XM_018336883.1"/>
</dbReference>
<dbReference type="PANTHER" id="PTHR18804">
    <property type="entry name" value="RIBOSOMAL PROTEIN"/>
    <property type="match status" value="1"/>
</dbReference>
<dbReference type="InterPro" id="IPR035977">
    <property type="entry name" value="Ribosomal_bL36_sp"/>
</dbReference>
<dbReference type="GO" id="GO:1990904">
    <property type="term" value="C:ribonucleoprotein complex"/>
    <property type="evidence" value="ECO:0007669"/>
    <property type="project" value="UniProtKB-KW"/>
</dbReference>
<dbReference type="STRING" id="1328760.A0A165JH79"/>
<dbReference type="GeneID" id="28902020"/>
<dbReference type="GO" id="GO:0003735">
    <property type="term" value="F:structural constituent of ribosome"/>
    <property type="evidence" value="ECO:0007669"/>
    <property type="project" value="InterPro"/>
</dbReference>
<organism evidence="5 6">
    <name type="scientific">Xylona heveae (strain CBS 132557 / TC161)</name>
    <dbReference type="NCBI Taxonomy" id="1328760"/>
    <lineage>
        <taxon>Eukaryota</taxon>
        <taxon>Fungi</taxon>
        <taxon>Dikarya</taxon>
        <taxon>Ascomycota</taxon>
        <taxon>Pezizomycotina</taxon>
        <taxon>Xylonomycetes</taxon>
        <taxon>Xylonales</taxon>
        <taxon>Xylonaceae</taxon>
        <taxon>Xylona</taxon>
    </lineage>
</organism>